<keyword evidence="4 6" id="KW-0808">Transferase</keyword>
<protein>
    <submittedName>
        <fullName evidence="6">Glycosyltransferase</fullName>
    </submittedName>
</protein>
<proteinExistence type="inferred from homology"/>
<dbReference type="PANTHER" id="PTHR43179">
    <property type="entry name" value="RHAMNOSYLTRANSFERASE WBBL"/>
    <property type="match status" value="1"/>
</dbReference>
<feature type="domain" description="Glycosyltransferase 2-like" evidence="5">
    <location>
        <begin position="32"/>
        <end position="131"/>
    </location>
</feature>
<evidence type="ECO:0000256" key="1">
    <source>
        <dbReference type="ARBA" id="ARBA00004776"/>
    </source>
</evidence>
<evidence type="ECO:0000256" key="3">
    <source>
        <dbReference type="ARBA" id="ARBA00022676"/>
    </source>
</evidence>
<evidence type="ECO:0000256" key="2">
    <source>
        <dbReference type="ARBA" id="ARBA00006739"/>
    </source>
</evidence>
<comment type="caution">
    <text evidence="6">The sequence shown here is derived from an EMBL/GenBank/DDBJ whole genome shotgun (WGS) entry which is preliminary data.</text>
</comment>
<accession>A0A5A7SDD1</accession>
<dbReference type="InterPro" id="IPR029044">
    <property type="entry name" value="Nucleotide-diphossugar_trans"/>
</dbReference>
<dbReference type="SUPFAM" id="SSF53448">
    <property type="entry name" value="Nucleotide-diphospho-sugar transferases"/>
    <property type="match status" value="1"/>
</dbReference>
<sequence length="327" mass="36831">MRWCGHSLSSTGRQRCCRCDFFGGAKLSGTAVFACYNPSDDLLENCRRVLEQGLRAIVVDDGSPKDMSALYAQIRALGIELIELEQNSGIGFALNRGIERSFADGADFVITLDQDTVLCDGYVDCVVETLKHVSTGGPVLLATEEISGYRPQDLGERNGLRLSREPLQSGLVVTARAYEIVGLLDEQLFIDCVDTEYYLRARERGVETLVAPGTKTIHELGDEVERRAPRILSLTRKAYTLREHAPFRLYYIARNRAYVYARYGRRHPTWLKSSSYELFVTLFNEIVLPPDSTLRLFLVLRGFYGAARKEYGRIPAQVDARARKISR</sequence>
<dbReference type="PANTHER" id="PTHR43179:SF12">
    <property type="entry name" value="GALACTOFURANOSYLTRANSFERASE GLFT2"/>
    <property type="match status" value="1"/>
</dbReference>
<reference evidence="6 7" key="1">
    <citation type="submission" date="2019-07" db="EMBL/GenBank/DDBJ databases">
        <title>Rhodococcus cavernicolus sp. nov., isolated from a cave.</title>
        <authorList>
            <person name="Lee S.D."/>
        </authorList>
    </citation>
    <scope>NUCLEOTIDE SEQUENCE [LARGE SCALE GENOMIC DNA]</scope>
    <source>
        <strain evidence="6 7">C1-24</strain>
    </source>
</reference>
<dbReference type="EMBL" id="VLNY01000006">
    <property type="protein sequence ID" value="KAA0022221.1"/>
    <property type="molecule type" value="Genomic_DNA"/>
</dbReference>
<dbReference type="InterPro" id="IPR001173">
    <property type="entry name" value="Glyco_trans_2-like"/>
</dbReference>
<name>A0A5A7SDD1_9NOCA</name>
<comment type="similarity">
    <text evidence="2">Belongs to the glycosyltransferase 2 family.</text>
</comment>
<organism evidence="6 7">
    <name type="scientific">Antrihabitans cavernicola</name>
    <dbReference type="NCBI Taxonomy" id="2495913"/>
    <lineage>
        <taxon>Bacteria</taxon>
        <taxon>Bacillati</taxon>
        <taxon>Actinomycetota</taxon>
        <taxon>Actinomycetes</taxon>
        <taxon>Mycobacteriales</taxon>
        <taxon>Nocardiaceae</taxon>
        <taxon>Antrihabitans</taxon>
    </lineage>
</organism>
<dbReference type="GO" id="GO:0016757">
    <property type="term" value="F:glycosyltransferase activity"/>
    <property type="evidence" value="ECO:0007669"/>
    <property type="project" value="UniProtKB-KW"/>
</dbReference>
<evidence type="ECO:0000313" key="6">
    <source>
        <dbReference type="EMBL" id="KAA0022221.1"/>
    </source>
</evidence>
<gene>
    <name evidence="6" type="ORF">FOY51_14630</name>
</gene>
<dbReference type="AlphaFoldDB" id="A0A5A7SDD1"/>
<dbReference type="OrthoDB" id="9771846at2"/>
<keyword evidence="3" id="KW-0328">Glycosyltransferase</keyword>
<dbReference type="Pfam" id="PF00535">
    <property type="entry name" value="Glycos_transf_2"/>
    <property type="match status" value="1"/>
</dbReference>
<dbReference type="Gene3D" id="3.90.550.10">
    <property type="entry name" value="Spore Coat Polysaccharide Biosynthesis Protein SpsA, Chain A"/>
    <property type="match status" value="1"/>
</dbReference>
<comment type="pathway">
    <text evidence="1">Cell wall biogenesis; cell wall polysaccharide biosynthesis.</text>
</comment>
<evidence type="ECO:0000313" key="7">
    <source>
        <dbReference type="Proteomes" id="UP000322244"/>
    </source>
</evidence>
<evidence type="ECO:0000256" key="4">
    <source>
        <dbReference type="ARBA" id="ARBA00022679"/>
    </source>
</evidence>
<keyword evidence="7" id="KW-1185">Reference proteome</keyword>
<dbReference type="Proteomes" id="UP000322244">
    <property type="component" value="Unassembled WGS sequence"/>
</dbReference>
<evidence type="ECO:0000259" key="5">
    <source>
        <dbReference type="Pfam" id="PF00535"/>
    </source>
</evidence>